<feature type="chain" id="PRO_5022032262" evidence="1">
    <location>
        <begin position="23"/>
        <end position="94"/>
    </location>
</feature>
<comment type="caution">
    <text evidence="2">The sequence shown here is derived from an EMBL/GenBank/DDBJ whole genome shotgun (WGS) entry which is preliminary data.</text>
</comment>
<dbReference type="EMBL" id="BJZV01000028">
    <property type="protein sequence ID" value="GEP12078.1"/>
    <property type="molecule type" value="Genomic_DNA"/>
</dbReference>
<evidence type="ECO:0000256" key="1">
    <source>
        <dbReference type="SAM" id="SignalP"/>
    </source>
</evidence>
<dbReference type="AlphaFoldDB" id="A0A512JQ53"/>
<name>A0A512JQ53_9HYPH</name>
<dbReference type="OrthoDB" id="8001190at2"/>
<accession>A0A512JQ53</accession>
<evidence type="ECO:0000313" key="3">
    <source>
        <dbReference type="Proteomes" id="UP000321750"/>
    </source>
</evidence>
<gene>
    <name evidence="2" type="ORF">MGN01_39230</name>
</gene>
<reference evidence="2 3" key="1">
    <citation type="submission" date="2019-07" db="EMBL/GenBank/DDBJ databases">
        <title>Whole genome shotgun sequence of Methylobacterium gnaphalii NBRC 107716.</title>
        <authorList>
            <person name="Hosoyama A."/>
            <person name="Uohara A."/>
            <person name="Ohji S."/>
            <person name="Ichikawa N."/>
        </authorList>
    </citation>
    <scope>NUCLEOTIDE SEQUENCE [LARGE SCALE GENOMIC DNA]</scope>
    <source>
        <strain evidence="2 3">NBRC 107716</strain>
    </source>
</reference>
<protein>
    <submittedName>
        <fullName evidence="2">Uncharacterized protein</fullName>
    </submittedName>
</protein>
<evidence type="ECO:0000313" key="2">
    <source>
        <dbReference type="EMBL" id="GEP12078.1"/>
    </source>
</evidence>
<keyword evidence="3" id="KW-1185">Reference proteome</keyword>
<feature type="signal peptide" evidence="1">
    <location>
        <begin position="1"/>
        <end position="22"/>
    </location>
</feature>
<proteinExistence type="predicted"/>
<organism evidence="2 3">
    <name type="scientific">Methylobacterium gnaphalii</name>
    <dbReference type="NCBI Taxonomy" id="1010610"/>
    <lineage>
        <taxon>Bacteria</taxon>
        <taxon>Pseudomonadati</taxon>
        <taxon>Pseudomonadota</taxon>
        <taxon>Alphaproteobacteria</taxon>
        <taxon>Hyphomicrobiales</taxon>
        <taxon>Methylobacteriaceae</taxon>
        <taxon>Methylobacterium</taxon>
    </lineage>
</organism>
<dbReference type="Proteomes" id="UP000321750">
    <property type="component" value="Unassembled WGS sequence"/>
</dbReference>
<sequence>MRIALPAALAAALLGCAGPALAESRIPAGGAFMNSYTSDPYFDPKSVWSQEHSRGDIGGQVMLAEPPGYPRACDIFDADCAARRHRLLSHMGHR</sequence>
<dbReference type="PROSITE" id="PS51257">
    <property type="entry name" value="PROKAR_LIPOPROTEIN"/>
    <property type="match status" value="1"/>
</dbReference>
<dbReference type="RefSeq" id="WP_147048475.1">
    <property type="nucleotide sequence ID" value="NZ_BJZV01000028.1"/>
</dbReference>
<keyword evidence="1" id="KW-0732">Signal</keyword>